<evidence type="ECO:0000313" key="2">
    <source>
        <dbReference type="Proteomes" id="UP000194933"/>
    </source>
</evidence>
<dbReference type="InterPro" id="IPR038056">
    <property type="entry name" value="YjbR-like_sf"/>
</dbReference>
<reference evidence="1 2" key="1">
    <citation type="submission" date="2017-05" db="EMBL/GenBank/DDBJ databases">
        <title>The Genome Sequence of Enterococcus sp. 10A9_DIV0425.</title>
        <authorList>
            <consortium name="The Broad Institute Genomics Platform"/>
            <consortium name="The Broad Institute Genomic Center for Infectious Diseases"/>
            <person name="Earl A."/>
            <person name="Manson A."/>
            <person name="Schwartman J."/>
            <person name="Gilmore M."/>
            <person name="Abouelleil A."/>
            <person name="Cao P."/>
            <person name="Chapman S."/>
            <person name="Cusick C."/>
            <person name="Shea T."/>
            <person name="Young S."/>
            <person name="Neafsey D."/>
            <person name="Nusbaum C."/>
            <person name="Birren B."/>
        </authorList>
    </citation>
    <scope>NUCLEOTIDE SEQUENCE [LARGE SCALE GENOMIC DNA]</scope>
    <source>
        <strain evidence="1 2">10A9_DIV0425</strain>
    </source>
</reference>
<comment type="caution">
    <text evidence="1">The sequence shown here is derived from an EMBL/GenBank/DDBJ whole genome shotgun (WGS) entry which is preliminary data.</text>
</comment>
<proteinExistence type="predicted"/>
<name>A0A242JY26_9ENTE</name>
<dbReference type="RefSeq" id="WP_086284992.1">
    <property type="nucleotide sequence ID" value="NZ_NGMO01000003.1"/>
</dbReference>
<dbReference type="SUPFAM" id="SSF142906">
    <property type="entry name" value="YjbR-like"/>
    <property type="match status" value="1"/>
</dbReference>
<organism evidence="1 2">
    <name type="scientific">Candidatus Enterococcus wittei</name>
    <dbReference type="NCBI Taxonomy" id="1987383"/>
    <lineage>
        <taxon>Bacteria</taxon>
        <taxon>Bacillati</taxon>
        <taxon>Bacillota</taxon>
        <taxon>Bacilli</taxon>
        <taxon>Lactobacillales</taxon>
        <taxon>Enterococcaceae</taxon>
        <taxon>Enterococcus</taxon>
    </lineage>
</organism>
<dbReference type="AlphaFoldDB" id="A0A242JY26"/>
<gene>
    <name evidence="1" type="ORF">A5844_001922</name>
</gene>
<dbReference type="PANTHER" id="PTHR35145">
    <property type="entry name" value="CYTOPLASMIC PROTEIN-RELATED"/>
    <property type="match status" value="1"/>
</dbReference>
<dbReference type="Gene3D" id="3.90.1150.30">
    <property type="match status" value="1"/>
</dbReference>
<accession>A0A242JY26</accession>
<keyword evidence="2" id="KW-1185">Reference proteome</keyword>
<dbReference type="Pfam" id="PF04237">
    <property type="entry name" value="YjbR"/>
    <property type="match status" value="1"/>
</dbReference>
<dbReference type="InterPro" id="IPR007351">
    <property type="entry name" value="YjbR"/>
</dbReference>
<protein>
    <recommendedName>
        <fullName evidence="3">MmcQ protein</fullName>
    </recommendedName>
</protein>
<sequence length="118" mass="13699">MVIREKVIEYTHTLKDAKVDKPFKKFPDYEVFRHKSNGKWFGLLMSVEKNKLGLASTDSVENIDLKLDPEMISILKKGVGYFPAYHMNKNHWITVILDGSIETEQIINLLEESYHLTS</sequence>
<evidence type="ECO:0008006" key="3">
    <source>
        <dbReference type="Google" id="ProtNLM"/>
    </source>
</evidence>
<evidence type="ECO:0000313" key="1">
    <source>
        <dbReference type="EMBL" id="OTP10224.1"/>
    </source>
</evidence>
<dbReference type="PANTHER" id="PTHR35145:SF1">
    <property type="entry name" value="CYTOPLASMIC PROTEIN"/>
    <property type="match status" value="1"/>
</dbReference>
<dbReference type="InterPro" id="IPR058532">
    <property type="entry name" value="YjbR/MT2646/Rv2570-like"/>
</dbReference>
<dbReference type="STRING" id="1987383.A5844_001922"/>
<dbReference type="Proteomes" id="UP000194933">
    <property type="component" value="Unassembled WGS sequence"/>
</dbReference>
<dbReference type="EMBL" id="NGMO01000003">
    <property type="protein sequence ID" value="OTP10224.1"/>
    <property type="molecule type" value="Genomic_DNA"/>
</dbReference>